<dbReference type="Proteomes" id="UP001375539">
    <property type="component" value="Unassembled WGS sequence"/>
</dbReference>
<organism evidence="1 2">
    <name type="scientific">Streptomyces pratisoli</name>
    <dbReference type="NCBI Taxonomy" id="3139917"/>
    <lineage>
        <taxon>Bacteria</taxon>
        <taxon>Bacillati</taxon>
        <taxon>Actinomycetota</taxon>
        <taxon>Actinomycetes</taxon>
        <taxon>Kitasatosporales</taxon>
        <taxon>Streptomycetaceae</taxon>
        <taxon>Streptomyces</taxon>
    </lineage>
</organism>
<comment type="caution">
    <text evidence="1">The sequence shown here is derived from an EMBL/GenBank/DDBJ whole genome shotgun (WGS) entry which is preliminary data.</text>
</comment>
<dbReference type="EMBL" id="JBBKAI010000002">
    <property type="protein sequence ID" value="MEJ8661884.1"/>
    <property type="molecule type" value="Genomic_DNA"/>
</dbReference>
<accession>A0ACC6QU56</accession>
<evidence type="ECO:0000313" key="2">
    <source>
        <dbReference type="Proteomes" id="UP001375539"/>
    </source>
</evidence>
<proteinExistence type="predicted"/>
<evidence type="ECO:0000313" key="1">
    <source>
        <dbReference type="EMBL" id="MEJ8661884.1"/>
    </source>
</evidence>
<gene>
    <name evidence="1" type="ORF">WKI58_36185</name>
</gene>
<keyword evidence="2" id="KW-1185">Reference proteome</keyword>
<reference evidence="1" key="1">
    <citation type="submission" date="2024-03" db="EMBL/GenBank/DDBJ databases">
        <title>Novel Streptomyces species of biotechnological and ecological value are a feature of Machair soil.</title>
        <authorList>
            <person name="Prole J.R."/>
            <person name="Goodfellow M."/>
            <person name="Allenby N."/>
            <person name="Ward A.C."/>
        </authorList>
    </citation>
    <scope>NUCLEOTIDE SEQUENCE</scope>
    <source>
        <strain evidence="1">MS1.AVA.4</strain>
    </source>
</reference>
<protein>
    <submittedName>
        <fullName evidence="1">Helix-turn-helix transcriptional regulator</fullName>
    </submittedName>
</protein>
<sequence>MNSTRKDARQELASFLRARRGEVSPSQVGLLVGTRKVPGLRREEVAQRAGISVDYYTRLEQGRLPAPSGGVLDSLANALLLDPDQRDYLRRLADRAPARRRQPRRQTVPETVQALLSDLENTPAYVLGRFMDVLAWNDLAVELFTDFAQVPEVQRNFLHLTFLDPEARERLPDWDQSAGECVAYLRMDAGRYPNDPRLAALVAELSERSSEFHHWWTTHRVASGAFGVKHVRHPDVGDIRLSWQLLTIAQDPEQSLVVLIPADQESRRRLAALRGAASEHTTSDTP</sequence>
<name>A0ACC6QU56_9ACTN</name>